<proteinExistence type="inferred from homology"/>
<dbReference type="GO" id="GO:0030286">
    <property type="term" value="C:dynein complex"/>
    <property type="evidence" value="ECO:0007669"/>
    <property type="project" value="UniProtKB-KW"/>
</dbReference>
<keyword evidence="4" id="KW-0963">Cytoplasm</keyword>
<dbReference type="InterPro" id="IPR043157">
    <property type="entry name" value="Dynein_AAA1S"/>
</dbReference>
<keyword evidence="10 14" id="KW-0175">Coiled coil</keyword>
<dbReference type="GO" id="GO:0045505">
    <property type="term" value="F:dynein intermediate chain binding"/>
    <property type="evidence" value="ECO:0007669"/>
    <property type="project" value="InterPro"/>
</dbReference>
<keyword evidence="19" id="KW-1185">Reference proteome</keyword>
<dbReference type="InterPro" id="IPR026983">
    <property type="entry name" value="DHC"/>
</dbReference>
<dbReference type="SUPFAM" id="SSF52540">
    <property type="entry name" value="P-loop containing nucleoside triphosphate hydrolases"/>
    <property type="match status" value="2"/>
</dbReference>
<keyword evidence="7" id="KW-0547">Nucleotide-binding</keyword>
<dbReference type="Gene3D" id="3.20.180.20">
    <property type="entry name" value="Dynein heavy chain, N-terminal domain 2"/>
    <property type="match status" value="1"/>
</dbReference>
<evidence type="ECO:0000256" key="13">
    <source>
        <dbReference type="ARBA" id="ARBA00023273"/>
    </source>
</evidence>
<feature type="domain" description="Dynein heavy chain hydrolytic ATP-binding dynein motor region" evidence="16">
    <location>
        <begin position="1143"/>
        <end position="1469"/>
    </location>
</feature>
<evidence type="ECO:0000259" key="16">
    <source>
        <dbReference type="Pfam" id="PF12774"/>
    </source>
</evidence>
<comment type="similarity">
    <text evidence="3">Belongs to the dynein heavy chain family.</text>
</comment>
<dbReference type="GO" id="GO:0007018">
    <property type="term" value="P:microtubule-based movement"/>
    <property type="evidence" value="ECO:0007669"/>
    <property type="project" value="InterPro"/>
</dbReference>
<keyword evidence="6" id="KW-0677">Repeat</keyword>
<reference evidence="18 19" key="1">
    <citation type="journal article" date="2015" name="Genome Biol. Evol.">
        <title>Comparative Genomics of a Bacterivorous Green Alga Reveals Evolutionary Causalities and Consequences of Phago-Mixotrophic Mode of Nutrition.</title>
        <authorList>
            <person name="Burns J.A."/>
            <person name="Paasch A."/>
            <person name="Narechania A."/>
            <person name="Kim E."/>
        </authorList>
    </citation>
    <scope>NUCLEOTIDE SEQUENCE [LARGE SCALE GENOMIC DNA]</scope>
    <source>
        <strain evidence="18 19">PLY_AMNH</strain>
    </source>
</reference>
<evidence type="ECO:0000313" key="19">
    <source>
        <dbReference type="Proteomes" id="UP001190700"/>
    </source>
</evidence>
<evidence type="ECO:0000259" key="15">
    <source>
        <dbReference type="Pfam" id="PF08393"/>
    </source>
</evidence>
<dbReference type="FunFam" id="3.40.50.300:FF:003748">
    <property type="entry name" value="Dynein heavy chain 7"/>
    <property type="match status" value="1"/>
</dbReference>
<evidence type="ECO:0000259" key="17">
    <source>
        <dbReference type="Pfam" id="PF17852"/>
    </source>
</evidence>
<keyword evidence="13" id="KW-0966">Cell projection</keyword>
<gene>
    <name evidence="18" type="ORF">CYMTET_52552</name>
</gene>
<organism evidence="18 19">
    <name type="scientific">Cymbomonas tetramitiformis</name>
    <dbReference type="NCBI Taxonomy" id="36881"/>
    <lineage>
        <taxon>Eukaryota</taxon>
        <taxon>Viridiplantae</taxon>
        <taxon>Chlorophyta</taxon>
        <taxon>Pyramimonadophyceae</taxon>
        <taxon>Pyramimonadales</taxon>
        <taxon>Pyramimonadaceae</taxon>
        <taxon>Cymbomonas</taxon>
    </lineage>
</organism>
<evidence type="ECO:0000256" key="10">
    <source>
        <dbReference type="ARBA" id="ARBA00023054"/>
    </source>
</evidence>
<accession>A0AAE0ERI7</accession>
<dbReference type="EMBL" id="LGRX02034622">
    <property type="protein sequence ID" value="KAK3237367.1"/>
    <property type="molecule type" value="Genomic_DNA"/>
</dbReference>
<dbReference type="GO" id="GO:0051959">
    <property type="term" value="F:dynein light intermediate chain binding"/>
    <property type="evidence" value="ECO:0007669"/>
    <property type="project" value="InterPro"/>
</dbReference>
<dbReference type="InterPro" id="IPR027417">
    <property type="entry name" value="P-loop_NTPase"/>
</dbReference>
<dbReference type="FunFam" id="3.20.180.20:FF:000003">
    <property type="entry name" value="Dynein heavy chain 12, axonemal"/>
    <property type="match status" value="1"/>
</dbReference>
<dbReference type="InterPro" id="IPR013602">
    <property type="entry name" value="Dynein_heavy_linker"/>
</dbReference>
<evidence type="ECO:0000256" key="4">
    <source>
        <dbReference type="ARBA" id="ARBA00022490"/>
    </source>
</evidence>
<protein>
    <recommendedName>
        <fullName evidence="20">Dynein heavy chain</fullName>
    </recommendedName>
</protein>
<dbReference type="GO" id="GO:0042995">
    <property type="term" value="C:cell projection"/>
    <property type="evidence" value="ECO:0007669"/>
    <property type="project" value="UniProtKB-SubCell"/>
</dbReference>
<evidence type="ECO:0000256" key="5">
    <source>
        <dbReference type="ARBA" id="ARBA00022701"/>
    </source>
</evidence>
<dbReference type="FunFam" id="1.10.287.2620:FF:000001">
    <property type="entry name" value="Cytoplasmic dynein heavy chain 1"/>
    <property type="match status" value="1"/>
</dbReference>
<keyword evidence="8" id="KW-0067">ATP-binding</keyword>
<evidence type="ECO:0000256" key="3">
    <source>
        <dbReference type="ARBA" id="ARBA00008887"/>
    </source>
</evidence>
<evidence type="ECO:0000256" key="14">
    <source>
        <dbReference type="SAM" id="Coils"/>
    </source>
</evidence>
<feature type="coiled-coil region" evidence="14">
    <location>
        <begin position="358"/>
        <end position="385"/>
    </location>
</feature>
<dbReference type="InterPro" id="IPR042222">
    <property type="entry name" value="Dynein_2_N"/>
</dbReference>
<dbReference type="InterPro" id="IPR035699">
    <property type="entry name" value="AAA_6"/>
</dbReference>
<feature type="domain" description="Dynein heavy chain linker" evidence="15">
    <location>
        <begin position="611"/>
        <end position="1010"/>
    </location>
</feature>
<dbReference type="GO" id="GO:0005524">
    <property type="term" value="F:ATP binding"/>
    <property type="evidence" value="ECO:0007669"/>
    <property type="project" value="UniProtKB-KW"/>
</dbReference>
<dbReference type="Gene3D" id="3.40.50.300">
    <property type="entry name" value="P-loop containing nucleotide triphosphate hydrolases"/>
    <property type="match status" value="2"/>
</dbReference>
<evidence type="ECO:0000256" key="1">
    <source>
        <dbReference type="ARBA" id="ARBA00004245"/>
    </source>
</evidence>
<dbReference type="Gene3D" id="1.20.58.1120">
    <property type="match status" value="1"/>
</dbReference>
<evidence type="ECO:0000256" key="8">
    <source>
        <dbReference type="ARBA" id="ARBA00022840"/>
    </source>
</evidence>
<keyword evidence="5" id="KW-0493">Microtubule</keyword>
<evidence type="ECO:0000256" key="11">
    <source>
        <dbReference type="ARBA" id="ARBA00023175"/>
    </source>
</evidence>
<dbReference type="Gene3D" id="1.20.140.100">
    <property type="entry name" value="Dynein heavy chain, N-terminal domain 2"/>
    <property type="match status" value="1"/>
</dbReference>
<dbReference type="FunFam" id="1.20.58.1120:FF:000007">
    <property type="entry name" value="Dynein heavy chain 4"/>
    <property type="match status" value="1"/>
</dbReference>
<evidence type="ECO:0000256" key="2">
    <source>
        <dbReference type="ARBA" id="ARBA00004316"/>
    </source>
</evidence>
<comment type="caution">
    <text evidence="18">The sequence shown here is derived from an EMBL/GenBank/DDBJ whole genome shotgun (WGS) entry which is preliminary data.</text>
</comment>
<name>A0AAE0ERI7_9CHLO</name>
<dbReference type="Pfam" id="PF12774">
    <property type="entry name" value="AAA_6"/>
    <property type="match status" value="1"/>
</dbReference>
<sequence>MLEKYLFTLNPIFERSLSRIRDVCFELSKLRLHDLKANKLCTLQDFCIAQAQHKDRCLDHLSDFSTATVDTVRQACTSALAQLEERLFGRTGAEDTHAAGPDAVNPSKEAKRGKGGVLHAAKVEDDSSKFTYAVTAAKRSEQRRLLNYIRLVDYMVCDTLRVLLVDSISDLLNVLRHQPPVTDIPLPVDPHMARVSRGDSLYGEDAEMMSPTPVAIVVEAAEELAAAELLEPKPQAAVAKGKTPVFEVQILMHEDLLVFSPNSEEFQERVQLVIVGFLDMIGTVNRLLTHHELKGFVDGGAELEMSGNIADMMTDDGHSKLTYDVRQNLGMAFEDAEEFKMTFLPYRDMVIDNRQVTMEAMRLQVEEGERTLDRFRADIRQFKAQHQKMMGLLESRDMGIVRVSTLQLKNTFTPSPVKCLDLIAALLPELAAARYQSFIAEIHEANTKLLAIPGTVEEFVDFVNFLAQCVERRDELEARYAEVVKHYELMEEFGITVPEIEFAAYQTLAPDFVSFKTALDVAETSKEEHVSKFAADLSKDVEALNRDVGAVRLQAQHEMILDESSDTDTVLSYTKELLDTIQVHRQRADQIKAYQKLFSVPPSRFDELLATCDEIELKHGLWESLQDWSELTAKWSEHQFNLIDVADLEEKVNKYNKMVMRLQRGLPPNKLVPILQEKVHEFKETLPVITNLRNPALKERHWEKVQEQIGHKVVHDETFTLGVLLSLKVMDHKEKIAQISTEATQEAALGQLLQKVQSKWSFIEFTVNNYKESKDIYILGTVDEVTAALEDSMVTMTTITASRFVAGIRNEVEKLEKSLRLFSDVLDEWLECQKNWIYLETIFSAPDIQRQLPFESKAFFAVDKAFKDIMRRTRDRPNALMAGTTPGWLETFKKCNETLEKVQKNLEDYLETKRMAFPRFYFLSNDELLEILSQTKNVQAVQPHMSKCFDGIRRLDFGEDPKSIDIYAMISGEGERVSLGKNLKARGNVEVWLTLVESHMGTSLRRLAKMALNKYVETPRTEWVLQHPAQMVVTISQIYWCQQMEDRLKSSETHAALSEFLETNVAQLAELTKLVVGELLPLERRIIVPLITVDVHARDIVEQLMADGVGSTNDFGWLMQLRFYWDEVNDEVTIKQVNAQFQYGYEYLGAQPRLVVTPMTDRCYMTLTGALHMNLGGSPAGPAGTGKTETTKDLGKALGVQCVVFNCGDNLDFKFMGKFFSGLAQAGAWACFDEFNRIDIEVLSVVAQQLLTIQNALKAGVSRFMFEGREIRLINTCGVFITMNPGYAGRTELPDNLKALFRPMSMMVPDYALVAEVMLFAEGFSDAKTLSRKMVKLYKLSSEQLSQQDHYDFGMRALKSVLVMAGSLKRSDTHLSEAVVLIRAMRDSNLPKFLSDDADLFSAIITDLFPGEQVPEQDYGELAHAIEQSIKTAGLQPKPVFVTKVVQLFETFNVRFGVMLVGPTGGGKTCIYRQLQAACTLLREERHPDERYQITHTYVLNPKCIKMGELYGEYNLLTNEWTDGLGSTLIRQSVADTTEDRKWVVFDGPVDAIWIENMNTVLDDNCTLCLPNGERIKLNGTTMRMLFEVQDLAVASPATVSRCGMVYVPPEEMGWQPYARSWLDAQITPLKIAPEMVTYLWQLFEDHVDRGINFVREKCKESIPSVNINLVTSLTFLLQSLLAPGKGVDFTKPAELVQNLVNNIFSFSFIWGIGGNINLESQRWLRAKGSWAELLILTDGVAPAAKPGEGLLGRETLI</sequence>
<feature type="domain" description="Dynein heavy chain AAA 5 extension" evidence="17">
    <location>
        <begin position="1641"/>
        <end position="1722"/>
    </location>
</feature>
<dbReference type="InterPro" id="IPR042228">
    <property type="entry name" value="Dynein_linker_3"/>
</dbReference>
<keyword evidence="12" id="KW-0206">Cytoskeleton</keyword>
<dbReference type="InterPro" id="IPR041466">
    <property type="entry name" value="Dynein_AAA5_ext"/>
</dbReference>
<dbReference type="Gene3D" id="1.10.287.2620">
    <property type="match status" value="1"/>
</dbReference>
<evidence type="ECO:0000256" key="7">
    <source>
        <dbReference type="ARBA" id="ARBA00022741"/>
    </source>
</evidence>
<evidence type="ECO:0000313" key="18">
    <source>
        <dbReference type="EMBL" id="KAK3237367.1"/>
    </source>
</evidence>
<dbReference type="Gene3D" id="1.10.8.710">
    <property type="match status" value="1"/>
</dbReference>
<dbReference type="PANTHER" id="PTHR45703">
    <property type="entry name" value="DYNEIN HEAVY CHAIN"/>
    <property type="match status" value="1"/>
</dbReference>
<comment type="subcellular location">
    <subcellularLocation>
        <location evidence="2">Cell projection</location>
    </subcellularLocation>
    <subcellularLocation>
        <location evidence="1">Cytoplasm</location>
        <location evidence="1">Cytoskeleton</location>
    </subcellularLocation>
</comment>
<dbReference type="FunFam" id="3.40.50.300:FF:000063">
    <property type="entry name" value="dynein heavy chain 6, axonemal"/>
    <property type="match status" value="1"/>
</dbReference>
<dbReference type="PANTHER" id="PTHR45703:SF36">
    <property type="entry name" value="DYNEIN HEAVY CHAIN, CYTOPLASMIC"/>
    <property type="match status" value="1"/>
</dbReference>
<dbReference type="Pfam" id="PF08393">
    <property type="entry name" value="DHC_N2"/>
    <property type="match status" value="1"/>
</dbReference>
<evidence type="ECO:0000256" key="9">
    <source>
        <dbReference type="ARBA" id="ARBA00023017"/>
    </source>
</evidence>
<evidence type="ECO:0008006" key="20">
    <source>
        <dbReference type="Google" id="ProtNLM"/>
    </source>
</evidence>
<dbReference type="Pfam" id="PF17852">
    <property type="entry name" value="Dynein_AAA_lid"/>
    <property type="match status" value="1"/>
</dbReference>
<dbReference type="GO" id="GO:0005874">
    <property type="term" value="C:microtubule"/>
    <property type="evidence" value="ECO:0007669"/>
    <property type="project" value="UniProtKB-KW"/>
</dbReference>
<dbReference type="Proteomes" id="UP001190700">
    <property type="component" value="Unassembled WGS sequence"/>
</dbReference>
<dbReference type="FunFam" id="1.10.8.710:FF:000004">
    <property type="entry name" value="Dynein axonemal heavy chain 6"/>
    <property type="match status" value="1"/>
</dbReference>
<dbReference type="FunFam" id="1.20.140.100:FF:000004">
    <property type="entry name" value="Dynein axonemal heavy chain 6"/>
    <property type="match status" value="1"/>
</dbReference>
<evidence type="ECO:0000256" key="12">
    <source>
        <dbReference type="ARBA" id="ARBA00023212"/>
    </source>
</evidence>
<evidence type="ECO:0000256" key="6">
    <source>
        <dbReference type="ARBA" id="ARBA00022737"/>
    </source>
</evidence>
<keyword evidence="9" id="KW-0243">Dynein</keyword>
<keyword evidence="11" id="KW-0505">Motor protein</keyword>